<dbReference type="EMBL" id="WXEY01000006">
    <property type="protein sequence ID" value="MZP29643.1"/>
    <property type="molecule type" value="Genomic_DNA"/>
</dbReference>
<feature type="transmembrane region" description="Helical" evidence="8">
    <location>
        <begin position="220"/>
        <end position="242"/>
    </location>
</feature>
<keyword evidence="7 8" id="KW-0472">Membrane</keyword>
<feature type="transmembrane region" description="Helical" evidence="8">
    <location>
        <begin position="18"/>
        <end position="37"/>
    </location>
</feature>
<dbReference type="Proteomes" id="UP000463470">
    <property type="component" value="Unassembled WGS sequence"/>
</dbReference>
<dbReference type="RefSeq" id="WP_161257461.1">
    <property type="nucleotide sequence ID" value="NZ_WXEY01000006.1"/>
</dbReference>
<feature type="transmembrane region" description="Helical" evidence="8">
    <location>
        <begin position="306"/>
        <end position="326"/>
    </location>
</feature>
<keyword evidence="5 8" id="KW-0812">Transmembrane</keyword>
<dbReference type="Pfam" id="PF03845">
    <property type="entry name" value="Spore_permease"/>
    <property type="match status" value="1"/>
</dbReference>
<name>A0A845L0F9_9FIRM</name>
<keyword evidence="4" id="KW-0309">Germination</keyword>
<dbReference type="AlphaFoldDB" id="A0A845L0F9"/>
<evidence type="ECO:0000256" key="2">
    <source>
        <dbReference type="ARBA" id="ARBA00007998"/>
    </source>
</evidence>
<dbReference type="GO" id="GO:0016020">
    <property type="term" value="C:membrane"/>
    <property type="evidence" value="ECO:0007669"/>
    <property type="project" value="UniProtKB-SubCell"/>
</dbReference>
<dbReference type="InterPro" id="IPR004761">
    <property type="entry name" value="Spore_GerAB"/>
</dbReference>
<reference evidence="9 10" key="1">
    <citation type="submission" date="2020-01" db="EMBL/GenBank/DDBJ databases">
        <title>Whole-genome sequence of Heliobacterium undosum DSM 13378.</title>
        <authorList>
            <person name="Kyndt J.A."/>
            <person name="Meyer T.E."/>
        </authorList>
    </citation>
    <scope>NUCLEOTIDE SEQUENCE [LARGE SCALE GENOMIC DNA]</scope>
    <source>
        <strain evidence="9 10">DSM 13378</strain>
    </source>
</reference>
<protein>
    <submittedName>
        <fullName evidence="9">Endospore germination permease</fullName>
    </submittedName>
</protein>
<comment type="caution">
    <text evidence="9">The sequence shown here is derived from an EMBL/GenBank/DDBJ whole genome shotgun (WGS) entry which is preliminary data.</text>
</comment>
<feature type="transmembrane region" description="Helical" evidence="8">
    <location>
        <begin position="338"/>
        <end position="358"/>
    </location>
</feature>
<evidence type="ECO:0000256" key="1">
    <source>
        <dbReference type="ARBA" id="ARBA00004141"/>
    </source>
</evidence>
<feature type="transmembrane region" description="Helical" evidence="8">
    <location>
        <begin position="187"/>
        <end position="208"/>
    </location>
</feature>
<evidence type="ECO:0000256" key="8">
    <source>
        <dbReference type="SAM" id="Phobius"/>
    </source>
</evidence>
<keyword evidence="10" id="KW-1185">Reference proteome</keyword>
<feature type="transmembrane region" description="Helical" evidence="8">
    <location>
        <begin position="84"/>
        <end position="108"/>
    </location>
</feature>
<dbReference type="NCBIfam" id="TIGR00912">
    <property type="entry name" value="2A0309"/>
    <property type="match status" value="1"/>
</dbReference>
<comment type="subcellular location">
    <subcellularLocation>
        <location evidence="1">Membrane</location>
        <topology evidence="1">Multi-pass membrane protein</topology>
    </subcellularLocation>
</comment>
<evidence type="ECO:0000313" key="9">
    <source>
        <dbReference type="EMBL" id="MZP29643.1"/>
    </source>
</evidence>
<dbReference type="GO" id="GO:0009847">
    <property type="term" value="P:spore germination"/>
    <property type="evidence" value="ECO:0007669"/>
    <property type="project" value="InterPro"/>
</dbReference>
<dbReference type="PANTHER" id="PTHR34975">
    <property type="entry name" value="SPORE GERMINATION PROTEIN A2"/>
    <property type="match status" value="1"/>
</dbReference>
<evidence type="ECO:0000256" key="7">
    <source>
        <dbReference type="ARBA" id="ARBA00023136"/>
    </source>
</evidence>
<organism evidence="9 10">
    <name type="scientific">Heliomicrobium undosum</name>
    <dbReference type="NCBI Taxonomy" id="121734"/>
    <lineage>
        <taxon>Bacteria</taxon>
        <taxon>Bacillati</taxon>
        <taxon>Bacillota</taxon>
        <taxon>Clostridia</taxon>
        <taxon>Eubacteriales</taxon>
        <taxon>Heliobacteriaceae</taxon>
        <taxon>Heliomicrobium</taxon>
    </lineage>
</organism>
<feature type="transmembrane region" description="Helical" evidence="8">
    <location>
        <begin position="150"/>
        <end position="167"/>
    </location>
</feature>
<evidence type="ECO:0000256" key="6">
    <source>
        <dbReference type="ARBA" id="ARBA00022989"/>
    </source>
</evidence>
<proteinExistence type="inferred from homology"/>
<keyword evidence="3" id="KW-0813">Transport</keyword>
<comment type="similarity">
    <text evidence="2">Belongs to the amino acid-polyamine-organocation (APC) superfamily. Spore germination protein (SGP) (TC 2.A.3.9) family.</text>
</comment>
<evidence type="ECO:0000256" key="4">
    <source>
        <dbReference type="ARBA" id="ARBA00022544"/>
    </source>
</evidence>
<feature type="transmembrane region" description="Helical" evidence="8">
    <location>
        <begin position="120"/>
        <end position="138"/>
    </location>
</feature>
<evidence type="ECO:0000313" key="10">
    <source>
        <dbReference type="Proteomes" id="UP000463470"/>
    </source>
</evidence>
<evidence type="ECO:0000256" key="5">
    <source>
        <dbReference type="ARBA" id="ARBA00022692"/>
    </source>
</evidence>
<gene>
    <name evidence="9" type="ORF">GTO91_07985</name>
</gene>
<dbReference type="PANTHER" id="PTHR34975:SF2">
    <property type="entry name" value="SPORE GERMINATION PROTEIN A2"/>
    <property type="match status" value="1"/>
</dbReference>
<sequence>MKSQGGGRGKEQVSFKQGVYLIVLFIIGSSLILPIGAKAKQDVWMAALLSLLFALPMVVVYGRILSLNTGMDLLEITTRLFGKIIGKAIIFVYAFYAFTLSGLVLINFGEFINVVAIPETPKLVIMFFLALLAIWAVKEGIEVIARTGEIYLPWIVIAAMLTFLLLLPQFEIQRLYPILYKNHQKIFQAAIDLFSFPLAETVIFLLLLSSSKQAPAVKQYMMGLFIGFFAVFTSITAVMAVVGPEEYAANFFPGFLAVQEISIGDFLQRLEVVIFLINILAGFIKICVCLLAACKGICHVFGFNEYRFLVTPVGFLSLLFASNIYSSTKQMSSWADAIYPYYAFPFQVLLPLLIWIVAEVKAQGEEKKGAPAKTG</sequence>
<dbReference type="OrthoDB" id="1675410at2"/>
<feature type="transmembrane region" description="Helical" evidence="8">
    <location>
        <begin position="272"/>
        <end position="294"/>
    </location>
</feature>
<evidence type="ECO:0000256" key="3">
    <source>
        <dbReference type="ARBA" id="ARBA00022448"/>
    </source>
</evidence>
<accession>A0A845L0F9</accession>
<feature type="transmembrane region" description="Helical" evidence="8">
    <location>
        <begin position="43"/>
        <end position="64"/>
    </location>
</feature>
<keyword evidence="6 8" id="KW-1133">Transmembrane helix</keyword>